<keyword evidence="3" id="KW-0677">Repeat</keyword>
<evidence type="ECO:0000256" key="5">
    <source>
        <dbReference type="PIRSR" id="PIRSR620019-1"/>
    </source>
</evidence>
<dbReference type="EMBL" id="FQVT01000003">
    <property type="protein sequence ID" value="SHF91678.1"/>
    <property type="molecule type" value="Genomic_DNA"/>
</dbReference>
<evidence type="ECO:0000256" key="3">
    <source>
        <dbReference type="ARBA" id="ARBA00022737"/>
    </source>
</evidence>
<dbReference type="RefSeq" id="WP_245812550.1">
    <property type="nucleotide sequence ID" value="NZ_FQVT01000003.1"/>
</dbReference>
<comment type="similarity">
    <text evidence="1">Belongs to the transferase hexapeptide repeat family.</text>
</comment>
<evidence type="ECO:0000313" key="8">
    <source>
        <dbReference type="EMBL" id="SHF91678.1"/>
    </source>
</evidence>
<accession>A0A1M5FJL9</accession>
<dbReference type="InterPro" id="IPR050179">
    <property type="entry name" value="Trans_hexapeptide_repeat"/>
</dbReference>
<feature type="binding site" evidence="6">
    <location>
        <begin position="12"/>
        <end position="14"/>
    </location>
    <ligand>
        <name>substrate</name>
    </ligand>
</feature>
<dbReference type="Gene3D" id="2.160.10.10">
    <property type="entry name" value="Hexapeptide repeat proteins"/>
    <property type="match status" value="1"/>
</dbReference>
<dbReference type="PANTHER" id="PTHR43300:SF7">
    <property type="entry name" value="UDP-N-ACETYLBACILLOSAMINE N-ACETYLTRANSFERASE"/>
    <property type="match status" value="1"/>
</dbReference>
<evidence type="ECO:0000259" key="7">
    <source>
        <dbReference type="Pfam" id="PF17836"/>
    </source>
</evidence>
<dbReference type="InterPro" id="IPR011004">
    <property type="entry name" value="Trimer_LpxA-like_sf"/>
</dbReference>
<feature type="binding site" evidence="6">
    <location>
        <position position="139"/>
    </location>
    <ligand>
        <name>acetyl-CoA</name>
        <dbReference type="ChEBI" id="CHEBI:57288"/>
    </ligand>
</feature>
<dbReference type="PROSITE" id="PS00101">
    <property type="entry name" value="HEXAPEP_TRANSFERASES"/>
    <property type="match status" value="1"/>
</dbReference>
<evidence type="ECO:0000256" key="4">
    <source>
        <dbReference type="ARBA" id="ARBA00023315"/>
    </source>
</evidence>
<proteinExistence type="inferred from homology"/>
<dbReference type="Gene3D" id="3.40.50.20">
    <property type="match status" value="1"/>
</dbReference>
<dbReference type="Pfam" id="PF00132">
    <property type="entry name" value="Hexapep"/>
    <property type="match status" value="2"/>
</dbReference>
<protein>
    <submittedName>
        <fullName evidence="8">Acetyltransferase EpsM</fullName>
    </submittedName>
</protein>
<evidence type="ECO:0000256" key="1">
    <source>
        <dbReference type="ARBA" id="ARBA00007274"/>
    </source>
</evidence>
<dbReference type="InterPro" id="IPR041561">
    <property type="entry name" value="PglD_N"/>
</dbReference>
<dbReference type="Proteomes" id="UP000183945">
    <property type="component" value="Unassembled WGS sequence"/>
</dbReference>
<dbReference type="CDD" id="cd03360">
    <property type="entry name" value="LbH_AT_putative"/>
    <property type="match status" value="1"/>
</dbReference>
<keyword evidence="4" id="KW-0012">Acyltransferase</keyword>
<dbReference type="PANTHER" id="PTHR43300">
    <property type="entry name" value="ACETYLTRANSFERASE"/>
    <property type="match status" value="1"/>
</dbReference>
<keyword evidence="2 8" id="KW-0808">Transferase</keyword>
<feature type="active site" description="Proton acceptor" evidence="5">
    <location>
        <position position="130"/>
    </location>
</feature>
<dbReference type="InterPro" id="IPR018357">
    <property type="entry name" value="Hexapep_transf_CS"/>
</dbReference>
<reference evidence="9" key="1">
    <citation type="submission" date="2016-11" db="EMBL/GenBank/DDBJ databases">
        <authorList>
            <person name="Varghese N."/>
            <person name="Submissions S."/>
        </authorList>
    </citation>
    <scope>NUCLEOTIDE SEQUENCE [LARGE SCALE GENOMIC DNA]</scope>
    <source>
        <strain evidence="9">DSM 24579</strain>
    </source>
</reference>
<dbReference type="InterPro" id="IPR001451">
    <property type="entry name" value="Hexapep"/>
</dbReference>
<dbReference type="Pfam" id="PF17836">
    <property type="entry name" value="PglD_N"/>
    <property type="match status" value="1"/>
</dbReference>
<evidence type="ECO:0000256" key="6">
    <source>
        <dbReference type="PIRSR" id="PIRSR620019-2"/>
    </source>
</evidence>
<dbReference type="GO" id="GO:0016746">
    <property type="term" value="F:acyltransferase activity"/>
    <property type="evidence" value="ECO:0007669"/>
    <property type="project" value="UniProtKB-KW"/>
</dbReference>
<feature type="site" description="Increases basicity of active site His" evidence="5">
    <location>
        <position position="131"/>
    </location>
</feature>
<gene>
    <name evidence="8" type="ORF">SAMN05444483_103221</name>
</gene>
<evidence type="ECO:0000256" key="2">
    <source>
        <dbReference type="ARBA" id="ARBA00022679"/>
    </source>
</evidence>
<dbReference type="STRING" id="1073325.SAMN05444483_103221"/>
<feature type="binding site" evidence="6">
    <location>
        <position position="65"/>
    </location>
    <ligand>
        <name>substrate</name>
    </ligand>
</feature>
<dbReference type="NCBIfam" id="TIGR03570">
    <property type="entry name" value="NeuD_NnaD"/>
    <property type="match status" value="1"/>
</dbReference>
<sequence length="205" mass="21759">MERTKINIYGASGHGKVIFDVLRSQDLEIHAIFDDNPEVKEFLNYTVIHKPKGDALRLPTVFAIGDNKIREKVTNKFQGIIADAVFHRSAVVSAISNLGEGTVIMPNAVVNAGTRIGKHCIVNSGAVVEHDVELGDFVHVAPNTAITGNVKIGEGTQIGAGASIVPGITIGKWVSIGAGAVIIKDIPDYAIVVGNPGKIIKYSNE</sequence>
<organism evidence="8 9">
    <name type="scientific">Salegentibacter echinorum</name>
    <dbReference type="NCBI Taxonomy" id="1073325"/>
    <lineage>
        <taxon>Bacteria</taxon>
        <taxon>Pseudomonadati</taxon>
        <taxon>Bacteroidota</taxon>
        <taxon>Flavobacteriia</taxon>
        <taxon>Flavobacteriales</taxon>
        <taxon>Flavobacteriaceae</taxon>
        <taxon>Salegentibacter</taxon>
    </lineage>
</organism>
<dbReference type="AlphaFoldDB" id="A0A1M5FJL9"/>
<feature type="domain" description="PglD N-terminal" evidence="7">
    <location>
        <begin position="5"/>
        <end position="77"/>
    </location>
</feature>
<evidence type="ECO:0000313" key="9">
    <source>
        <dbReference type="Proteomes" id="UP000183945"/>
    </source>
</evidence>
<keyword evidence="9" id="KW-1185">Reference proteome</keyword>
<dbReference type="SUPFAM" id="SSF51161">
    <property type="entry name" value="Trimeric LpxA-like enzymes"/>
    <property type="match status" value="1"/>
</dbReference>
<dbReference type="InterPro" id="IPR020019">
    <property type="entry name" value="AcTrfase_PglD-like"/>
</dbReference>
<name>A0A1M5FJL9_SALEC</name>